<keyword evidence="1" id="KW-0175">Coiled coil</keyword>
<evidence type="ECO:0000313" key="3">
    <source>
        <dbReference type="EMBL" id="RXN12370.1"/>
    </source>
</evidence>
<proteinExistence type="predicted"/>
<gene>
    <name evidence="3" type="ORF">ROHU_010138</name>
</gene>
<organism evidence="3 4">
    <name type="scientific">Labeo rohita</name>
    <name type="common">Indian major carp</name>
    <name type="synonym">Cyprinus rohita</name>
    <dbReference type="NCBI Taxonomy" id="84645"/>
    <lineage>
        <taxon>Eukaryota</taxon>
        <taxon>Metazoa</taxon>
        <taxon>Chordata</taxon>
        <taxon>Craniata</taxon>
        <taxon>Vertebrata</taxon>
        <taxon>Euteleostomi</taxon>
        <taxon>Actinopterygii</taxon>
        <taxon>Neopterygii</taxon>
        <taxon>Teleostei</taxon>
        <taxon>Ostariophysi</taxon>
        <taxon>Cypriniformes</taxon>
        <taxon>Cyprinidae</taxon>
        <taxon>Labeoninae</taxon>
        <taxon>Labeonini</taxon>
        <taxon>Labeo</taxon>
    </lineage>
</organism>
<dbReference type="AlphaFoldDB" id="A0A498LW16"/>
<evidence type="ECO:0000256" key="2">
    <source>
        <dbReference type="SAM" id="MobiDB-lite"/>
    </source>
</evidence>
<dbReference type="Proteomes" id="UP000290572">
    <property type="component" value="Unassembled WGS sequence"/>
</dbReference>
<keyword evidence="4" id="KW-1185">Reference proteome</keyword>
<feature type="region of interest" description="Disordered" evidence="2">
    <location>
        <begin position="235"/>
        <end position="266"/>
    </location>
</feature>
<sequence length="329" mass="38045">MFPDRKFREGQPADVRPKRRIQPPVWLEDYEVSLPRYHQQSPAAHTVPHPRELQEPHTERVAEMTPLTYQPLSEYATGTDQRFVSRSVFIEPRYESTPVSRSVTKEDVSDILRTVQELKRENQQLQSTVLDMQQKMCADTASSLHQRAVPLPYDRAQSQASRTPLPDYEDWPLPPPPVVDDEILPPAVDVPPPPPRHASNLVEELTTRLRKLETKDQPRSCPSTPEYCEPASYSIVSSPQQRTRDYPQSRYPQTAPATSMPFYRDTGEHPYYPQQERMYRGPKPTIPDFTKGDPREFARLKVSLDNLLPGDATERFKYQILLEHLRCFA</sequence>
<accession>A0A498LW16</accession>
<name>A0A498LW16_LABRO</name>
<reference evidence="3 4" key="1">
    <citation type="submission" date="2018-03" db="EMBL/GenBank/DDBJ databases">
        <title>Draft genome sequence of Rohu Carp (Labeo rohita).</title>
        <authorList>
            <person name="Das P."/>
            <person name="Kushwaha B."/>
            <person name="Joshi C.G."/>
            <person name="Kumar D."/>
            <person name="Nagpure N.S."/>
            <person name="Sahoo L."/>
            <person name="Das S.P."/>
            <person name="Bit A."/>
            <person name="Patnaik S."/>
            <person name="Meher P.K."/>
            <person name="Jayasankar P."/>
            <person name="Koringa P.G."/>
            <person name="Patel N.V."/>
            <person name="Hinsu A.T."/>
            <person name="Kumar R."/>
            <person name="Pandey M."/>
            <person name="Agarwal S."/>
            <person name="Srivastava S."/>
            <person name="Singh M."/>
            <person name="Iquebal M.A."/>
            <person name="Jaiswal S."/>
            <person name="Angadi U.B."/>
            <person name="Kumar N."/>
            <person name="Raza M."/>
            <person name="Shah T.M."/>
            <person name="Rai A."/>
            <person name="Jena J.K."/>
        </authorList>
    </citation>
    <scope>NUCLEOTIDE SEQUENCE [LARGE SCALE GENOMIC DNA]</scope>
    <source>
        <strain evidence="3">DASCIFA01</strain>
        <tissue evidence="3">Testis</tissue>
    </source>
</reference>
<feature type="region of interest" description="Disordered" evidence="2">
    <location>
        <begin position="1"/>
        <end position="20"/>
    </location>
</feature>
<comment type="caution">
    <text evidence="3">The sequence shown here is derived from an EMBL/GenBank/DDBJ whole genome shotgun (WGS) entry which is preliminary data.</text>
</comment>
<feature type="coiled-coil region" evidence="1">
    <location>
        <begin position="108"/>
        <end position="135"/>
    </location>
</feature>
<feature type="compositionally biased region" description="Basic and acidic residues" evidence="2">
    <location>
        <begin position="1"/>
        <end position="11"/>
    </location>
</feature>
<evidence type="ECO:0000256" key="1">
    <source>
        <dbReference type="SAM" id="Coils"/>
    </source>
</evidence>
<dbReference type="EMBL" id="QBIY01013065">
    <property type="protein sequence ID" value="RXN12370.1"/>
    <property type="molecule type" value="Genomic_DNA"/>
</dbReference>
<protein>
    <submittedName>
        <fullName evidence="3">Uncharacterized protein</fullName>
    </submittedName>
</protein>
<evidence type="ECO:0000313" key="4">
    <source>
        <dbReference type="Proteomes" id="UP000290572"/>
    </source>
</evidence>